<dbReference type="OrthoDB" id="9815923at2"/>
<evidence type="ECO:0000313" key="4">
    <source>
        <dbReference type="Proteomes" id="UP000198916"/>
    </source>
</evidence>
<dbReference type="Gene3D" id="3.90.550.10">
    <property type="entry name" value="Spore Coat Polysaccharide Biosynthesis Protein SpsA, Chain A"/>
    <property type="match status" value="1"/>
</dbReference>
<dbReference type="PANTHER" id="PTHR43630">
    <property type="entry name" value="POLY-BETA-1,6-N-ACETYL-D-GLUCOSAMINE SYNTHASE"/>
    <property type="match status" value="1"/>
</dbReference>
<dbReference type="InterPro" id="IPR029044">
    <property type="entry name" value="Nucleotide-diphossugar_trans"/>
</dbReference>
<dbReference type="Pfam" id="PF00535">
    <property type="entry name" value="Glycos_transf_2"/>
    <property type="match status" value="1"/>
</dbReference>
<dbReference type="EMBL" id="FNZR01000004">
    <property type="protein sequence ID" value="SEL24382.1"/>
    <property type="molecule type" value="Genomic_DNA"/>
</dbReference>
<dbReference type="GO" id="GO:0016740">
    <property type="term" value="F:transferase activity"/>
    <property type="evidence" value="ECO:0007669"/>
    <property type="project" value="UniProtKB-KW"/>
</dbReference>
<proteinExistence type="inferred from homology"/>
<protein>
    <submittedName>
        <fullName evidence="3">Glycosyltransferase involved in cell wall bisynthesis</fullName>
    </submittedName>
</protein>
<evidence type="ECO:0000256" key="1">
    <source>
        <dbReference type="ARBA" id="ARBA00038494"/>
    </source>
</evidence>
<gene>
    <name evidence="3" type="ORF">SAMN05421740_10433</name>
</gene>
<evidence type="ECO:0000313" key="3">
    <source>
        <dbReference type="EMBL" id="SEL24382.1"/>
    </source>
</evidence>
<feature type="domain" description="Glycosyltransferase 2-like" evidence="2">
    <location>
        <begin position="3"/>
        <end position="128"/>
    </location>
</feature>
<dbReference type="Proteomes" id="UP000198916">
    <property type="component" value="Unassembled WGS sequence"/>
</dbReference>
<name>A0A1H7NLE7_9SPHI</name>
<dbReference type="SUPFAM" id="SSF53448">
    <property type="entry name" value="Nucleotide-diphospho-sugar transferases"/>
    <property type="match status" value="1"/>
</dbReference>
<dbReference type="CDD" id="cd02511">
    <property type="entry name" value="Beta4Glucosyltransferase"/>
    <property type="match status" value="1"/>
</dbReference>
<comment type="similarity">
    <text evidence="1">Belongs to the glycosyltransferase 2 family. WaaE/KdtX subfamily.</text>
</comment>
<dbReference type="PANTHER" id="PTHR43630:SF2">
    <property type="entry name" value="GLYCOSYLTRANSFERASE"/>
    <property type="match status" value="1"/>
</dbReference>
<keyword evidence="4" id="KW-1185">Reference proteome</keyword>
<dbReference type="RefSeq" id="WP_090605512.1">
    <property type="nucleotide sequence ID" value="NZ_FNZR01000004.1"/>
</dbReference>
<evidence type="ECO:0000259" key="2">
    <source>
        <dbReference type="Pfam" id="PF00535"/>
    </source>
</evidence>
<reference evidence="4" key="1">
    <citation type="submission" date="2016-10" db="EMBL/GenBank/DDBJ databases">
        <authorList>
            <person name="Varghese N."/>
            <person name="Submissions S."/>
        </authorList>
    </citation>
    <scope>NUCLEOTIDE SEQUENCE [LARGE SCALE GENOMIC DNA]</scope>
    <source>
        <strain evidence="4">Jip14</strain>
    </source>
</reference>
<keyword evidence="3" id="KW-0808">Transferase</keyword>
<dbReference type="AlphaFoldDB" id="A0A1H7NLE7"/>
<dbReference type="InterPro" id="IPR001173">
    <property type="entry name" value="Glyco_trans_2-like"/>
</dbReference>
<dbReference type="STRING" id="332977.SAMN05421740_10433"/>
<organism evidence="3 4">
    <name type="scientific">Parapedobacter koreensis</name>
    <dbReference type="NCBI Taxonomy" id="332977"/>
    <lineage>
        <taxon>Bacteria</taxon>
        <taxon>Pseudomonadati</taxon>
        <taxon>Bacteroidota</taxon>
        <taxon>Sphingobacteriia</taxon>
        <taxon>Sphingobacteriales</taxon>
        <taxon>Sphingobacteriaceae</taxon>
        <taxon>Parapedobacter</taxon>
    </lineage>
</organism>
<sequence>MISVLILTKNEEQDIAGCLSSVSWCDDVHVLDSFSSDDTVDIARAAGARVSQRAFDGYASQRNAGLALPFKHEWVFILDADERAPQCLFPILREAVLAADDRIAGFRLRRRDFYNRRWLKHAQITPYYIRLVRKDKAHYYREVNEVLQIAGEVGELPAYFNHYPFSKGMRHWLKKHNRYSTMEAMRWIEEHDGNIKFSIKKALFSKDFSEKRYHQKGLFYKLPARPLIKWLYIVFFRLAILDGRAGLTYATLQAIYEYFIRLKTKELLRADKRLNGSLWAAQEMEDRRSVPNTLLMERI</sequence>
<accession>A0A1H7NLE7</accession>